<sequence length="141" mass="15663">MSSRSHLAKSFKAPLRNQNENCWKAYFDEARRNIMALKDPAGRPVLESAWKTGFLGCIVFMQSIEHISDYLVVHNSMRVFSENDTTETDDESEMRPAELTGIVNSSDGSEYVLPADIRCAAHTLNLVATSNSAAAELDAQH</sequence>
<organism evidence="1 2">
    <name type="scientific">Hyalomma asiaticum</name>
    <name type="common">Tick</name>
    <dbReference type="NCBI Taxonomy" id="266040"/>
    <lineage>
        <taxon>Eukaryota</taxon>
        <taxon>Metazoa</taxon>
        <taxon>Ecdysozoa</taxon>
        <taxon>Arthropoda</taxon>
        <taxon>Chelicerata</taxon>
        <taxon>Arachnida</taxon>
        <taxon>Acari</taxon>
        <taxon>Parasitiformes</taxon>
        <taxon>Ixodida</taxon>
        <taxon>Ixodoidea</taxon>
        <taxon>Ixodidae</taxon>
        <taxon>Hyalomminae</taxon>
        <taxon>Hyalomma</taxon>
    </lineage>
</organism>
<accession>A0ACB7SSB3</accession>
<dbReference type="Proteomes" id="UP000821845">
    <property type="component" value="Chromosome 3"/>
</dbReference>
<evidence type="ECO:0000313" key="2">
    <source>
        <dbReference type="Proteomes" id="UP000821845"/>
    </source>
</evidence>
<protein>
    <submittedName>
        <fullName evidence="1">Uncharacterized protein</fullName>
    </submittedName>
</protein>
<gene>
    <name evidence="1" type="ORF">HPB50_020614</name>
</gene>
<proteinExistence type="predicted"/>
<evidence type="ECO:0000313" key="1">
    <source>
        <dbReference type="EMBL" id="KAH6936693.1"/>
    </source>
</evidence>
<reference evidence="1" key="1">
    <citation type="submission" date="2020-05" db="EMBL/GenBank/DDBJ databases">
        <title>Large-scale comparative analyses of tick genomes elucidate their genetic diversity and vector capacities.</title>
        <authorList>
            <person name="Jia N."/>
            <person name="Wang J."/>
            <person name="Shi W."/>
            <person name="Du L."/>
            <person name="Sun Y."/>
            <person name="Zhan W."/>
            <person name="Jiang J."/>
            <person name="Wang Q."/>
            <person name="Zhang B."/>
            <person name="Ji P."/>
            <person name="Sakyi L.B."/>
            <person name="Cui X."/>
            <person name="Yuan T."/>
            <person name="Jiang B."/>
            <person name="Yang W."/>
            <person name="Lam T.T.-Y."/>
            <person name="Chang Q."/>
            <person name="Ding S."/>
            <person name="Wang X."/>
            <person name="Zhu J."/>
            <person name="Ruan X."/>
            <person name="Zhao L."/>
            <person name="Wei J."/>
            <person name="Que T."/>
            <person name="Du C."/>
            <person name="Cheng J."/>
            <person name="Dai P."/>
            <person name="Han X."/>
            <person name="Huang E."/>
            <person name="Gao Y."/>
            <person name="Liu J."/>
            <person name="Shao H."/>
            <person name="Ye R."/>
            <person name="Li L."/>
            <person name="Wei W."/>
            <person name="Wang X."/>
            <person name="Wang C."/>
            <person name="Yang T."/>
            <person name="Huo Q."/>
            <person name="Li W."/>
            <person name="Guo W."/>
            <person name="Chen H."/>
            <person name="Zhou L."/>
            <person name="Ni X."/>
            <person name="Tian J."/>
            <person name="Zhou Y."/>
            <person name="Sheng Y."/>
            <person name="Liu T."/>
            <person name="Pan Y."/>
            <person name="Xia L."/>
            <person name="Li J."/>
            <person name="Zhao F."/>
            <person name="Cao W."/>
        </authorList>
    </citation>
    <scope>NUCLEOTIDE SEQUENCE</scope>
    <source>
        <strain evidence="1">Hyas-2018</strain>
    </source>
</reference>
<keyword evidence="2" id="KW-1185">Reference proteome</keyword>
<dbReference type="EMBL" id="CM023483">
    <property type="protein sequence ID" value="KAH6936693.1"/>
    <property type="molecule type" value="Genomic_DNA"/>
</dbReference>
<comment type="caution">
    <text evidence="1">The sequence shown here is derived from an EMBL/GenBank/DDBJ whole genome shotgun (WGS) entry which is preliminary data.</text>
</comment>
<name>A0ACB7SSB3_HYAAI</name>